<keyword evidence="2" id="KW-1185">Reference proteome</keyword>
<reference evidence="1 2" key="1">
    <citation type="submission" date="2024-04" db="EMBL/GenBank/DDBJ databases">
        <authorList>
            <person name="Fracassetti M."/>
        </authorList>
    </citation>
    <scope>NUCLEOTIDE SEQUENCE [LARGE SCALE GENOMIC DNA]</scope>
</reference>
<accession>A0AAV2DZY1</accession>
<gene>
    <name evidence="1" type="ORF">LTRI10_LOCUS20416</name>
</gene>
<protein>
    <submittedName>
        <fullName evidence="1">Uncharacterized protein</fullName>
    </submittedName>
</protein>
<dbReference type="Proteomes" id="UP001497516">
    <property type="component" value="Chromosome 3"/>
</dbReference>
<dbReference type="AlphaFoldDB" id="A0AAV2DZY1"/>
<proteinExistence type="predicted"/>
<evidence type="ECO:0000313" key="1">
    <source>
        <dbReference type="EMBL" id="CAL1378865.1"/>
    </source>
</evidence>
<dbReference type="EMBL" id="OZ034816">
    <property type="protein sequence ID" value="CAL1378865.1"/>
    <property type="molecule type" value="Genomic_DNA"/>
</dbReference>
<evidence type="ECO:0000313" key="2">
    <source>
        <dbReference type="Proteomes" id="UP001497516"/>
    </source>
</evidence>
<organism evidence="1 2">
    <name type="scientific">Linum trigynum</name>
    <dbReference type="NCBI Taxonomy" id="586398"/>
    <lineage>
        <taxon>Eukaryota</taxon>
        <taxon>Viridiplantae</taxon>
        <taxon>Streptophyta</taxon>
        <taxon>Embryophyta</taxon>
        <taxon>Tracheophyta</taxon>
        <taxon>Spermatophyta</taxon>
        <taxon>Magnoliopsida</taxon>
        <taxon>eudicotyledons</taxon>
        <taxon>Gunneridae</taxon>
        <taxon>Pentapetalae</taxon>
        <taxon>rosids</taxon>
        <taxon>fabids</taxon>
        <taxon>Malpighiales</taxon>
        <taxon>Linaceae</taxon>
        <taxon>Linum</taxon>
    </lineage>
</organism>
<name>A0AAV2DZY1_9ROSI</name>
<sequence length="94" mass="10761">MCGNRSTLGRLPIAGTNLSFFRVGEGRWHWAEYFRAIDYVFVQRRVDGEEVDEGSGDTTKARSMRVLARQTWGLTKPLRASEHVRVSPRHARSL</sequence>